<dbReference type="PANTHER" id="PTHR11496:SF102">
    <property type="entry name" value="ALCOHOL DEHYDROGENASE 4"/>
    <property type="match status" value="1"/>
</dbReference>
<proteinExistence type="inferred from homology"/>
<sequence length="410" mass="40922">MGAGPELHPGDGSRRARGALRPLETRGRGRSGGLSVAGFDFAAPGRIVFGRGRAAEAVPALLGWGRRILLVRGGSVAFADRLAADLAGAGATVCQIRGRGEPDLPGLEAALAEARAFAPEAVVAIGGGAVIDLGKALAALVPSDRPVLDHLEVVGAGLPLPRAPLPLAALPSTAGTGSEATRNAVIGVPGAGRKVSLRDIRMLPRLALVDPVLTDGCPRAVTLASGLDAIVQVIEPYLSCRATPLTDALCAAAIPEGLAALPRLMTAEDPAARDAMARVSLTGGLALANAGLGAVHGLAGVIGGRTGAAHGAICGRLLVPVLRANRAALDGAGGDPARIERVLDWIRAAFGGPGAEALDRFGDWIAASGLPPLPKMHRAAVAAEALGSSSMKGNPVPLSAATLAAVLAEA</sequence>
<organism evidence="8 9">
    <name type="scientific">Rhodovulum visakhapatnamense</name>
    <dbReference type="NCBI Taxonomy" id="364297"/>
    <lineage>
        <taxon>Bacteria</taxon>
        <taxon>Pseudomonadati</taxon>
        <taxon>Pseudomonadota</taxon>
        <taxon>Alphaproteobacteria</taxon>
        <taxon>Rhodobacterales</taxon>
        <taxon>Paracoccaceae</taxon>
        <taxon>Rhodovulum</taxon>
    </lineage>
</organism>
<dbReference type="InterPro" id="IPR001670">
    <property type="entry name" value="ADH_Fe/GldA"/>
</dbReference>
<dbReference type="Proteomes" id="UP000635853">
    <property type="component" value="Unassembled WGS sequence"/>
</dbReference>
<comment type="cofactor">
    <cofactor evidence="1">
        <name>Fe cation</name>
        <dbReference type="ChEBI" id="CHEBI:24875"/>
    </cofactor>
</comment>
<evidence type="ECO:0000256" key="4">
    <source>
        <dbReference type="ARBA" id="ARBA00023027"/>
    </source>
</evidence>
<keyword evidence="3" id="KW-0560">Oxidoreductase</keyword>
<dbReference type="EMBL" id="JAESIL010000038">
    <property type="protein sequence ID" value="MBL3578604.1"/>
    <property type="molecule type" value="Genomic_DNA"/>
</dbReference>
<protein>
    <submittedName>
        <fullName evidence="8">Iron-containing alcohol dehydrogenase</fullName>
    </submittedName>
</protein>
<dbReference type="SUPFAM" id="SSF56796">
    <property type="entry name" value="Dehydroquinate synthase-like"/>
    <property type="match status" value="1"/>
</dbReference>
<dbReference type="Gene3D" id="3.40.50.1970">
    <property type="match status" value="1"/>
</dbReference>
<evidence type="ECO:0000313" key="9">
    <source>
        <dbReference type="Proteomes" id="UP000635853"/>
    </source>
</evidence>
<dbReference type="Pfam" id="PF00465">
    <property type="entry name" value="Fe-ADH"/>
    <property type="match status" value="1"/>
</dbReference>
<dbReference type="Pfam" id="PF25137">
    <property type="entry name" value="ADH_Fe_C"/>
    <property type="match status" value="1"/>
</dbReference>
<comment type="caution">
    <text evidence="8">The sequence shown here is derived from an EMBL/GenBank/DDBJ whole genome shotgun (WGS) entry which is preliminary data.</text>
</comment>
<evidence type="ECO:0000259" key="7">
    <source>
        <dbReference type="Pfam" id="PF25137"/>
    </source>
</evidence>
<accession>A0ABS1RG38</accession>
<gene>
    <name evidence="8" type="ORF">JMJ92_10625</name>
</gene>
<dbReference type="InterPro" id="IPR018211">
    <property type="entry name" value="ADH_Fe_CS"/>
</dbReference>
<evidence type="ECO:0000256" key="5">
    <source>
        <dbReference type="SAM" id="MobiDB-lite"/>
    </source>
</evidence>
<evidence type="ECO:0000256" key="2">
    <source>
        <dbReference type="ARBA" id="ARBA00007358"/>
    </source>
</evidence>
<evidence type="ECO:0000313" key="8">
    <source>
        <dbReference type="EMBL" id="MBL3578604.1"/>
    </source>
</evidence>
<dbReference type="InterPro" id="IPR039697">
    <property type="entry name" value="Alcohol_dehydrogenase_Fe"/>
</dbReference>
<dbReference type="PROSITE" id="PS00913">
    <property type="entry name" value="ADH_IRON_1"/>
    <property type="match status" value="1"/>
</dbReference>
<evidence type="ECO:0000259" key="6">
    <source>
        <dbReference type="Pfam" id="PF00465"/>
    </source>
</evidence>
<keyword evidence="9" id="KW-1185">Reference proteome</keyword>
<dbReference type="Gene3D" id="1.20.1090.10">
    <property type="entry name" value="Dehydroquinate synthase-like - alpha domain"/>
    <property type="match status" value="1"/>
</dbReference>
<evidence type="ECO:0000256" key="1">
    <source>
        <dbReference type="ARBA" id="ARBA00001962"/>
    </source>
</evidence>
<feature type="domain" description="Alcohol dehydrogenase iron-type/glycerol dehydrogenase GldA" evidence="6">
    <location>
        <begin position="44"/>
        <end position="211"/>
    </location>
</feature>
<name>A0ABS1RG38_9RHOB</name>
<dbReference type="InterPro" id="IPR056798">
    <property type="entry name" value="ADH_Fe_C"/>
</dbReference>
<feature type="region of interest" description="Disordered" evidence="5">
    <location>
        <begin position="1"/>
        <end position="30"/>
    </location>
</feature>
<reference evidence="9" key="1">
    <citation type="submission" date="2021-01" db="EMBL/GenBank/DDBJ databases">
        <title>Draft genomes of Rhodovulum sulfidophilum.</title>
        <authorList>
            <person name="Guzman M.S."/>
        </authorList>
    </citation>
    <scope>NUCLEOTIDE SEQUENCE [LARGE SCALE GENOMIC DNA]</scope>
    <source>
        <strain evidence="9">AB19</strain>
    </source>
</reference>
<feature type="domain" description="Fe-containing alcohol dehydrogenase-like C-terminal" evidence="7">
    <location>
        <begin position="222"/>
        <end position="347"/>
    </location>
</feature>
<keyword evidence="4" id="KW-0520">NAD</keyword>
<dbReference type="PANTHER" id="PTHR11496">
    <property type="entry name" value="ALCOHOL DEHYDROGENASE"/>
    <property type="match status" value="1"/>
</dbReference>
<comment type="similarity">
    <text evidence="2">Belongs to the iron-containing alcohol dehydrogenase family.</text>
</comment>
<evidence type="ECO:0000256" key="3">
    <source>
        <dbReference type="ARBA" id="ARBA00023002"/>
    </source>
</evidence>